<name>A0A835VTC7_CHLIN</name>
<organism evidence="2 3">
    <name type="scientific">Chlamydomonas incerta</name>
    <dbReference type="NCBI Taxonomy" id="51695"/>
    <lineage>
        <taxon>Eukaryota</taxon>
        <taxon>Viridiplantae</taxon>
        <taxon>Chlorophyta</taxon>
        <taxon>core chlorophytes</taxon>
        <taxon>Chlorophyceae</taxon>
        <taxon>CS clade</taxon>
        <taxon>Chlamydomonadales</taxon>
        <taxon>Chlamydomonadaceae</taxon>
        <taxon>Chlamydomonas</taxon>
    </lineage>
</organism>
<feature type="compositionally biased region" description="Pro residues" evidence="1">
    <location>
        <begin position="356"/>
        <end position="368"/>
    </location>
</feature>
<comment type="caution">
    <text evidence="2">The sequence shown here is derived from an EMBL/GenBank/DDBJ whole genome shotgun (WGS) entry which is preliminary data.</text>
</comment>
<gene>
    <name evidence="2" type="ORF">HXX76_013897</name>
</gene>
<sequence>MAAVAPQPLLEPARSPPAAYLWPTAAPGPRHPARRHTPRASASAASAGAGLGCRRTQQPGAALGAVRPGATGGGGGCGRHPSAAARSAAAVVAAAAAGAAPAPAQDSGGAASAAPAAPSCAVPGPAAGLYGLDGDQLLQLLFEHAGLRALDFAPALPHMASSARYMQLTAANLAAWVSLMADLGVRRPALVLASCPAFLLVRLTEEEEGDQEEQEAAEEGREGRTGMDGSSTDAHSSSSSGSSSGGSSSNSGGYAELLLVPGCGGGGPDYGAAVCRFVGHCRDVLLMREEAVWGLLDSLPSLAWLHPGQVDDVITGLAPLLKGAGRGHRLAAPPPQQALLPPVGAAAASSAAASPPASPSQQPPPLQPPQLLLTEDEELDAALYHFLRRAPAVLCLSRQQMAAGVAAVAAGLEGAGAEEEGIAGSQGAGRKGAGADEGEGAGLDPYTAVCRRLCARPELLVAAALGRGPR</sequence>
<dbReference type="Proteomes" id="UP000650467">
    <property type="component" value="Unassembled WGS sequence"/>
</dbReference>
<feature type="region of interest" description="Disordered" evidence="1">
    <location>
        <begin position="1"/>
        <end position="80"/>
    </location>
</feature>
<accession>A0A835VTC7</accession>
<evidence type="ECO:0000313" key="3">
    <source>
        <dbReference type="Proteomes" id="UP000650467"/>
    </source>
</evidence>
<dbReference type="AlphaFoldDB" id="A0A835VTC7"/>
<feature type="compositionally biased region" description="Acidic residues" evidence="1">
    <location>
        <begin position="206"/>
        <end position="217"/>
    </location>
</feature>
<feature type="compositionally biased region" description="Low complexity" evidence="1">
    <location>
        <begin position="229"/>
        <end position="248"/>
    </location>
</feature>
<feature type="region of interest" description="Disordered" evidence="1">
    <location>
        <begin position="206"/>
        <end position="248"/>
    </location>
</feature>
<feature type="region of interest" description="Disordered" evidence="1">
    <location>
        <begin position="326"/>
        <end position="370"/>
    </location>
</feature>
<evidence type="ECO:0000313" key="2">
    <source>
        <dbReference type="EMBL" id="KAG2425143.1"/>
    </source>
</evidence>
<keyword evidence="3" id="KW-1185">Reference proteome</keyword>
<dbReference type="OrthoDB" id="551133at2759"/>
<dbReference type="EMBL" id="JAEHOC010000058">
    <property type="protein sequence ID" value="KAG2425143.1"/>
    <property type="molecule type" value="Genomic_DNA"/>
</dbReference>
<feature type="compositionally biased region" description="Low complexity" evidence="1">
    <location>
        <begin position="39"/>
        <end position="48"/>
    </location>
</feature>
<reference evidence="2" key="1">
    <citation type="journal article" date="2020" name="bioRxiv">
        <title>Comparative genomics of Chlamydomonas.</title>
        <authorList>
            <person name="Craig R.J."/>
            <person name="Hasan A.R."/>
            <person name="Ness R.W."/>
            <person name="Keightley P.D."/>
        </authorList>
    </citation>
    <scope>NUCLEOTIDE SEQUENCE</scope>
    <source>
        <strain evidence="2">SAG 7.73</strain>
    </source>
</reference>
<feature type="region of interest" description="Disordered" evidence="1">
    <location>
        <begin position="419"/>
        <end position="440"/>
    </location>
</feature>
<protein>
    <submittedName>
        <fullName evidence="2">Uncharacterized protein</fullName>
    </submittedName>
</protein>
<evidence type="ECO:0000256" key="1">
    <source>
        <dbReference type="SAM" id="MobiDB-lite"/>
    </source>
</evidence>
<proteinExistence type="predicted"/>
<feature type="compositionally biased region" description="Low complexity" evidence="1">
    <location>
        <begin position="337"/>
        <end position="355"/>
    </location>
</feature>